<keyword evidence="4" id="KW-0596">Phosphopantetheine</keyword>
<dbReference type="InterPro" id="IPR045851">
    <property type="entry name" value="AMP-bd_C_sf"/>
</dbReference>
<feature type="compositionally biased region" description="Low complexity" evidence="12">
    <location>
        <begin position="2702"/>
        <end position="2715"/>
    </location>
</feature>
<dbReference type="InterPro" id="IPR020845">
    <property type="entry name" value="AMP-binding_CS"/>
</dbReference>
<sequence length="3876" mass="404782">MNKKDILLAYREGLLDTASAQRVLDALRERSASAPLSSVEQGIWATQRAAPGSTAYHVPVVLHVARALDIDALRRACLDLALAFPILTSTIVERDGEPRRAAFSSAPAQLRHERVGALSDDALAARLADAKREPFDLRAGPLWRLFVFERGRADFVLMLVAHHLSYDGASTLPLVDTLLAMHDARAAGATPAIEPFAPAHDAYVADEARWLASADAAATLDYWRRALDGAPPALELPLDRPRPAQQTFNGKVVQRALPEALGERAAAFAAQGGLTRAALFLAVFKLLLSRYAAQDDIVVGVPVSRRPLAARGAVGNFVNLLPLRSRVDARLTFAAFAAQVQGTLNAGRDHAAYPFPELVKRLNVPRDAALAPVFQALFAYQNFAGADAEAAFCARHRARFLQIEHQAGESEIGVEVFERASASVVHLKFNPDLFDDASAARMLDHFVHLLDATLADPRRPLADYPLVTPAERERIVSRWNATAAPYPDDRCLHELIDEHARTRADARAVSDARDALGFGELKRRSDAIAAALVDAGVAPRALVGVCMTRSVDLLAALIGVMKAGAAYVPLDPRYPDARLRAIVDDAQLEHVLTDAESAPVAAPLCADGARVMLDAARCAAGGSRAPLPRATPDDLAYVIYTSGSTGKPKGVMVPHRAVVNLLCSMARAPGMAAGERMLALATYAFDMSVPELFLPLAVGGECMLAQADAARDPRVLMEAIAERRPTIMQITPTACAMLFEAGWRNAERVALLCGAEPLTETVRRRLAETGTRAWNMYGPTETTVWSTMAPIAADRPITLGVPLANTRVYIVDGQDRLLPPGLYGEMVIAGDGVARGYLGRPELSAERFVRDPFVDAGRGANAYRTGDIARWRDDGSLEFAGRSDAQVKLRGFRIELGDIEAHLKRHPAIEDAVAVVNEAHGLKRLVGYVVVRGGAAAPSWSALRSWLLAALPAHMVPACYEALPAVPLTPNGKIDRRGLAARPLAAAAGAQAADGLEAGGLEGGLEGEVLALWRETLKVGDIGPTDGFFDAGGDSILAVALAARIEQRFGVTFSATTLFKYACVRDIAGYIASAEARPRAGGANARAGAEAGAAVATPPGRPAGEAAGAQRDRAPRVADERADERADPPPAVPSDAHASKAAAIDSRGGAAGGGEPARAASHGDAPADGLAIIGIALRVPGAADARAFWRNLREGRSALERLDARRLMAHGVASALAGARQTVGVRATIADKHRFDAEFFGVSMRDAALMDPQARQLLQHAWLAFEDAGYVPADAPDTAVFVSASHSRYAAKQADGARAAADAVLDDPADYVGWILEQGGTIPALISYKLGLTGPSLYVHTNCSSSLAALYAAWQTIRAGDAKQALVAAATLFADERLGYVHQPGLNFSSDGRIKTFDRNADGMVPGEGVVAVLVKRVADALADGDRIYAIVRDVALNNDGAAKAGFYAPSVRGQAQVIDALLRRTGVRAADIVYVEAHGTGTQIGDPIEVAALTDAYRAHGAGTGHCGLGSVKTNVGHLDTAAGLVGLVKVALSLEQRMLPPSLNFDAPNPALDLASSPFYVVERATPIAPRAGRTFAAVSAFGVGGTNAHALVEAHRDARDAVIAAGAPDAPDAPDAPGMPDAPDAQTVVPLSAKTPAQLTQRAAQLLDALRGDDARRPALADVAFTLQRGRQPMGSRAAFVVDSIDMLCEQLAAYVAAGGAHAPRGAARADATHAHAGDAHRLAERWVAGDDVDWRALARGGRRIGLPGYPFGGDVYGGARDAHDPSRRLHPLLHRNVSTLSQVAFTSTFDGGEPFLRDHLLHGRRVLPGAAYLEMIHAAAERALAPAAGAGAGVALVNVVWVRPVEVVDASVTVRLAFAPADDDGLVAFEIRSETAGGGGALHCRGHVQRIAEPAPGRIDLHALRERCAAPRLSAARCYETYARLGLDYGPSHRGVVDVRGEREHLLARIVLACLPDADARPMHAGLVDSAFQATLAAVAETPDELERLDAAPVPFALGRLDVLAPCAPQMWASIRVRRIGGAHADGGRTASDDALLAKIDIDLVDDAGNVCVRVRDLAARRFVREPARAPSRTLAVRAQWRGARASGVPGASGGVPREVVLVGVDARAAEPIRAALGASGVACEVWPIPADADPAGQFAALAARVLERLQAAVRARPTSPRLLQLVSLDDAPWFAAALAAMLKTAALEQPCVLGQQIALPSRLSPARIAAALADCAAMPDARRLRFGANDADADGALEVETFAELDAWPEQAAPPWKAGGVYLVTGGGGRIARRLIDAIAAHAANATVVVASRTQPGAARADARHATDAFDTPHAPGVTVDRIALDVTDGARVRDAVRGIVSRHGRLDGVLHGAGVLDDDFILNKDARALHAVIAPKAQGAWHLDAATASLDLDCFVLFSSVAGALGNAGQVDYSGANAFMDAFAHWRRARVAAGERRGRTVSIGWPLWAEGGMRIDDASLAALERSLGMRPMPTPAAIGALYAALACGESHVVLFHGDPAPLRRAAWLAASAPTQDDPAAASIEPAASSTELPEMNVQATAPADAGARPRDDAPAAAVAHAAPDAPDAPDASDASDAPDASAVSDAPDAPDARPADAAPADDARLTEHALALLKRLLSTALHTPASRLDAHAPLERYGIDSIVVVSMNGELEKAFGSLSKTLFFEYRTLHELACYFVAHHRERLARLLPAGAGARLAPAPAQPLAPRALSAEPARDAARSLEPEQGQEPEPEPAAQTAAASESARAPAQASAHARRERAAPETRTQAPAQAHAKTQASAPDAARDAFDIAIVGLAGRYPGADSVDAFWANLRDGRDCVTEVPAERWDHARYFHPDKAHPGTTYAKWGGFVDGVDRFDAAFFNMSPREAAIVDPQERLFLETVYEAIEDAGYTPRTLAGGAGGAGRDAAVGVYVGVMYQEYQLYGAQASALGEPCALPSSPSSIANRVSFFCDFDGPSIAVDTMCSSSLTAIHLACQSLRSGECAAAVAGGVNLTLHPNKYLLLSFGRFASSKGRCESFGAGGDGYVPAEGVGAVVLKPLARARADGDHVYGVIKGSALNHGGRTNGFTVPNPASQRRVILRALREAGVDPRRLGYVEAHGTGTSLGDPIEIDALSRAFAEFTQDKQFCPIGSVKSNIGHAESAAGVAALTKVLMQLKHDTLAPSLHADVLNPNIDFAATPFYVQRERADWPPAVDAGEAGGVARRRPRVCAVSSFGAGGSNAHLIVEEYVASDGERAVRSASDQLVVLSARSPEQLREQARRLRARLLADAGGTPLDALAYTLQVGREAMAYRFATIVATRDALAARLDALANDALFDGQALPGDADGFAGRAERDETLVSLARDDAFRDAVGRWVAEGQLARLAQLWVRGVDLDWTLLHRSPPARISLPTYPFKRDRHWGVPNLAGLPGAAGVANVANVAGAAGPAGVEHAASGAGAASVASALSAVSTASRAGTPSPAVAASTRETVAAPASHDAFATAGAKPGVVLAPATAAGYVATPRPKPTVMLDTDAAAAARARPGAASSPSPSSPSPLPSSPPPMSSRQHAPPAAAPDPRAALLDIEAFLAGSLAAALMATTDEIDREQTFNALGVDSIVGVEWVRAINDRYGTALPATVIYDHPSVRAMARHVSSNATPGVAGVARGDASAPQAAPSAFAAAASSASGAVSPAPFASAAPPEPPASPAREPAAPSPARADGALDAAGATSLDAIRAHLVDSLARALYVEPAEIGVDQPFAELGLDSIVGVEWITAVNRRFGTALPAVAIYDHPSVVALARFVGTQLGARLPAAQAARAGAFAGIEPGEPDARALPAAARAAAPPAHTDAAADTDTDALLRAIERGELDAGDADAIWRRMQSRAARPEPLAQP</sequence>
<dbReference type="Pfam" id="PF22336">
    <property type="entry name" value="RhiE-like_linker"/>
    <property type="match status" value="2"/>
</dbReference>
<dbReference type="InterPro" id="IPR020807">
    <property type="entry name" value="PKS_DH"/>
</dbReference>
<dbReference type="Pfam" id="PF14765">
    <property type="entry name" value="PS-DH"/>
    <property type="match status" value="1"/>
</dbReference>
<feature type="domain" description="Carrier" evidence="13">
    <location>
        <begin position="2613"/>
        <end position="2686"/>
    </location>
</feature>
<dbReference type="GO" id="GO:0071770">
    <property type="term" value="P:DIM/DIP cell wall layer assembly"/>
    <property type="evidence" value="ECO:0007669"/>
    <property type="project" value="TreeGrafter"/>
</dbReference>
<dbReference type="InterPro" id="IPR001242">
    <property type="entry name" value="Condensation_dom"/>
</dbReference>
<dbReference type="Pfam" id="PF21089">
    <property type="entry name" value="PKS_DH_N"/>
    <property type="match status" value="1"/>
</dbReference>
<comment type="subcellular location">
    <subcellularLocation>
        <location evidence="2">Cytoplasm</location>
    </subcellularLocation>
</comment>
<dbReference type="PROSITE" id="PS50075">
    <property type="entry name" value="CARRIER"/>
    <property type="match status" value="4"/>
</dbReference>
<dbReference type="SUPFAM" id="SSF56801">
    <property type="entry name" value="Acetyl-CoA synthetase-like"/>
    <property type="match status" value="1"/>
</dbReference>
<feature type="active site" description="Proton donor; for dehydratase activity" evidence="11">
    <location>
        <position position="1973"/>
    </location>
</feature>
<dbReference type="SUPFAM" id="SSF51735">
    <property type="entry name" value="NAD(P)-binding Rossmann-fold domains"/>
    <property type="match status" value="1"/>
</dbReference>
<feature type="region of interest" description="N-terminal hotdog fold" evidence="11">
    <location>
        <begin position="1774"/>
        <end position="1899"/>
    </location>
</feature>
<evidence type="ECO:0000256" key="1">
    <source>
        <dbReference type="ARBA" id="ARBA00001957"/>
    </source>
</evidence>
<dbReference type="SMART" id="SM00825">
    <property type="entry name" value="PKS_KS"/>
    <property type="match status" value="2"/>
</dbReference>
<dbReference type="RefSeq" id="WP_259032576.1">
    <property type="nucleotide sequence ID" value="NZ_JANUQN010000007.1"/>
</dbReference>
<feature type="region of interest" description="C-terminal hotdog fold" evidence="11">
    <location>
        <begin position="1913"/>
        <end position="2073"/>
    </location>
</feature>
<dbReference type="FunFam" id="3.40.50.980:FF:000001">
    <property type="entry name" value="Non-ribosomal peptide synthetase"/>
    <property type="match status" value="1"/>
</dbReference>
<dbReference type="InterPro" id="IPR013968">
    <property type="entry name" value="PKS_KR"/>
</dbReference>
<dbReference type="SMART" id="SM00826">
    <property type="entry name" value="PKS_DH"/>
    <property type="match status" value="1"/>
</dbReference>
<dbReference type="PANTHER" id="PTHR43775:SF37">
    <property type="entry name" value="SI:DKEY-61P9.11"/>
    <property type="match status" value="1"/>
</dbReference>
<evidence type="ECO:0000256" key="8">
    <source>
        <dbReference type="ARBA" id="ARBA00022723"/>
    </source>
</evidence>
<dbReference type="Gene3D" id="3.30.300.30">
    <property type="match status" value="1"/>
</dbReference>
<feature type="region of interest" description="Disordered" evidence="12">
    <location>
        <begin position="2702"/>
        <end position="2787"/>
    </location>
</feature>
<dbReference type="CDD" id="cd08953">
    <property type="entry name" value="KR_2_SDR_x"/>
    <property type="match status" value="1"/>
</dbReference>
<feature type="compositionally biased region" description="Pro residues" evidence="12">
    <location>
        <begin position="3535"/>
        <end position="3548"/>
    </location>
</feature>
<dbReference type="NCBIfam" id="TIGR01733">
    <property type="entry name" value="AA-adenyl-dom"/>
    <property type="match status" value="1"/>
</dbReference>
<dbReference type="InterPro" id="IPR042099">
    <property type="entry name" value="ANL_N_sf"/>
</dbReference>
<evidence type="ECO:0000256" key="3">
    <source>
        <dbReference type="ARBA" id="ARBA00004792"/>
    </source>
</evidence>
<dbReference type="SMART" id="SM00823">
    <property type="entry name" value="PKS_PP"/>
    <property type="match status" value="4"/>
</dbReference>
<feature type="region of interest" description="Disordered" evidence="12">
    <location>
        <begin position="3676"/>
        <end position="3704"/>
    </location>
</feature>
<dbReference type="InterPro" id="IPR000873">
    <property type="entry name" value="AMP-dep_synth/lig_dom"/>
</dbReference>
<feature type="compositionally biased region" description="Low complexity" evidence="12">
    <location>
        <begin position="3520"/>
        <end position="3534"/>
    </location>
</feature>
<dbReference type="Pfam" id="PF02801">
    <property type="entry name" value="Ketoacyl-synt_C"/>
    <property type="match status" value="2"/>
</dbReference>
<dbReference type="InterPro" id="IPR049552">
    <property type="entry name" value="PKS_DH_N"/>
</dbReference>
<dbReference type="InterPro" id="IPR025110">
    <property type="entry name" value="AMP-bd_C"/>
</dbReference>
<dbReference type="InterPro" id="IPR049900">
    <property type="entry name" value="PKS_mFAS_DH"/>
</dbReference>
<feature type="compositionally biased region" description="Low complexity" evidence="12">
    <location>
        <begin position="1091"/>
        <end position="1109"/>
    </location>
</feature>
<dbReference type="Gene3D" id="1.10.1240.100">
    <property type="match status" value="2"/>
</dbReference>
<dbReference type="GO" id="GO:0004312">
    <property type="term" value="F:fatty acid synthase activity"/>
    <property type="evidence" value="ECO:0007669"/>
    <property type="project" value="TreeGrafter"/>
</dbReference>
<dbReference type="InterPro" id="IPR014030">
    <property type="entry name" value="Ketoacyl_synth_N"/>
</dbReference>
<dbReference type="FunFam" id="3.40.50.12780:FF:000012">
    <property type="entry name" value="Non-ribosomal peptide synthetase"/>
    <property type="match status" value="1"/>
</dbReference>
<organism evidence="16 17">
    <name type="scientific">Burkholderia thailandensis</name>
    <dbReference type="NCBI Taxonomy" id="57975"/>
    <lineage>
        <taxon>Bacteria</taxon>
        <taxon>Pseudomonadati</taxon>
        <taxon>Pseudomonadota</taxon>
        <taxon>Betaproteobacteria</taxon>
        <taxon>Burkholderiales</taxon>
        <taxon>Burkholderiaceae</taxon>
        <taxon>Burkholderia</taxon>
        <taxon>pseudomallei group</taxon>
    </lineage>
</organism>
<evidence type="ECO:0000256" key="12">
    <source>
        <dbReference type="SAM" id="MobiDB-lite"/>
    </source>
</evidence>
<feature type="domain" description="Ketosynthase family 3 (KS3)" evidence="14">
    <location>
        <begin position="1167"/>
        <end position="1597"/>
    </location>
</feature>
<feature type="compositionally biased region" description="Low complexity" evidence="12">
    <location>
        <begin position="2522"/>
        <end position="2535"/>
    </location>
</feature>
<evidence type="ECO:0000256" key="2">
    <source>
        <dbReference type="ARBA" id="ARBA00004496"/>
    </source>
</evidence>
<reference evidence="16" key="1">
    <citation type="submission" date="2018-08" db="EMBL/GenBank/DDBJ databases">
        <title>Identification of Burkholderia cepacia strains that express a Burkholderia pseudomallei-like capsular polysaccharide.</title>
        <authorList>
            <person name="Burtnick M.N."/>
            <person name="Vongsouvath M."/>
            <person name="Newton P."/>
            <person name="Wuthiekanun V."/>
            <person name="Limmathurotsakul D."/>
            <person name="Brett P.J."/>
            <person name="Chantratita N."/>
            <person name="Dance D.A."/>
        </authorList>
    </citation>
    <scope>NUCLEOTIDE SEQUENCE</scope>
    <source>
        <strain evidence="16">SBXCC001</strain>
    </source>
</reference>
<evidence type="ECO:0000313" key="17">
    <source>
        <dbReference type="Proteomes" id="UP001272137"/>
    </source>
</evidence>
<feature type="domain" description="Carrier" evidence="13">
    <location>
        <begin position="3564"/>
        <end position="3641"/>
    </location>
</feature>
<dbReference type="InterPro" id="IPR016039">
    <property type="entry name" value="Thiolase-like"/>
</dbReference>
<dbReference type="InterPro" id="IPR050091">
    <property type="entry name" value="PKS_NRPS_Biosynth_Enz"/>
</dbReference>
<accession>A0AAW9CWX3</accession>
<dbReference type="SUPFAM" id="SSF47336">
    <property type="entry name" value="ACP-like"/>
    <property type="match status" value="4"/>
</dbReference>
<dbReference type="PROSITE" id="PS00012">
    <property type="entry name" value="PHOSPHOPANTETHEINE"/>
    <property type="match status" value="3"/>
</dbReference>
<dbReference type="Gene3D" id="3.10.129.110">
    <property type="entry name" value="Polyketide synthase dehydratase"/>
    <property type="match status" value="1"/>
</dbReference>
<dbReference type="SUPFAM" id="SSF52777">
    <property type="entry name" value="CoA-dependent acyltransferases"/>
    <property type="match status" value="2"/>
</dbReference>
<dbReference type="InterPro" id="IPR023213">
    <property type="entry name" value="CAT-like_dom_sf"/>
</dbReference>
<dbReference type="InterPro" id="IPR036736">
    <property type="entry name" value="ACP-like_sf"/>
</dbReference>
<evidence type="ECO:0000313" key="16">
    <source>
        <dbReference type="EMBL" id="MDW9252236.1"/>
    </source>
</evidence>
<dbReference type="InterPro" id="IPR057326">
    <property type="entry name" value="KR_dom"/>
</dbReference>
<feature type="region of interest" description="Disordered" evidence="12">
    <location>
        <begin position="2547"/>
        <end position="2606"/>
    </location>
</feature>
<keyword evidence="9" id="KW-0677">Repeat</keyword>
<evidence type="ECO:0000256" key="7">
    <source>
        <dbReference type="ARBA" id="ARBA00022679"/>
    </source>
</evidence>
<feature type="region of interest" description="Disordered" evidence="12">
    <location>
        <begin position="1091"/>
        <end position="1163"/>
    </location>
</feature>
<comment type="caution">
    <text evidence="16">The sequence shown here is derived from an EMBL/GenBank/DDBJ whole genome shotgun (WGS) entry which is preliminary data.</text>
</comment>
<dbReference type="Gene3D" id="3.40.47.10">
    <property type="match status" value="2"/>
</dbReference>
<feature type="domain" description="PKS/mFAS DH" evidence="15">
    <location>
        <begin position="1774"/>
        <end position="2073"/>
    </location>
</feature>
<keyword evidence="5" id="KW-0963">Cytoplasm</keyword>
<dbReference type="PROSITE" id="PS00455">
    <property type="entry name" value="AMP_BINDING"/>
    <property type="match status" value="1"/>
</dbReference>
<feature type="compositionally biased region" description="Low complexity" evidence="12">
    <location>
        <begin position="3691"/>
        <end position="3704"/>
    </location>
</feature>
<dbReference type="PANTHER" id="PTHR43775">
    <property type="entry name" value="FATTY ACID SYNTHASE"/>
    <property type="match status" value="1"/>
</dbReference>
<feature type="domain" description="Carrier" evidence="13">
    <location>
        <begin position="1000"/>
        <end position="1075"/>
    </location>
</feature>
<dbReference type="InterPro" id="IPR014031">
    <property type="entry name" value="Ketoacyl_synth_C"/>
</dbReference>
<comment type="function">
    <text evidence="10">Involved in production of the polyketide antibiotic thailandamide.</text>
</comment>
<dbReference type="Pfam" id="PF00550">
    <property type="entry name" value="PP-binding"/>
    <property type="match status" value="4"/>
</dbReference>
<dbReference type="GO" id="GO:0031177">
    <property type="term" value="F:phosphopantetheine binding"/>
    <property type="evidence" value="ECO:0007669"/>
    <property type="project" value="InterPro"/>
</dbReference>
<evidence type="ECO:0000256" key="5">
    <source>
        <dbReference type="ARBA" id="ARBA00022490"/>
    </source>
</evidence>
<dbReference type="InterPro" id="IPR020806">
    <property type="entry name" value="PKS_PP-bd"/>
</dbReference>
<dbReference type="InterPro" id="IPR009081">
    <property type="entry name" value="PP-bd_ACP"/>
</dbReference>
<feature type="compositionally biased region" description="Basic and acidic residues" evidence="12">
    <location>
        <begin position="2719"/>
        <end position="2728"/>
    </location>
</feature>
<dbReference type="InterPro" id="IPR054514">
    <property type="entry name" value="RhiE-like_linker"/>
</dbReference>
<keyword evidence="8" id="KW-0479">Metal-binding</keyword>
<feature type="compositionally biased region" description="Low complexity" evidence="12">
    <location>
        <begin position="2738"/>
        <end position="2758"/>
    </location>
</feature>
<dbReference type="EMBL" id="QXCT01000001">
    <property type="protein sequence ID" value="MDW9252236.1"/>
    <property type="molecule type" value="Genomic_DNA"/>
</dbReference>
<dbReference type="InterPro" id="IPR036291">
    <property type="entry name" value="NAD(P)-bd_dom_sf"/>
</dbReference>
<dbReference type="Pfam" id="PF08659">
    <property type="entry name" value="KR"/>
    <property type="match status" value="1"/>
</dbReference>
<dbReference type="Proteomes" id="UP001272137">
    <property type="component" value="Unassembled WGS sequence"/>
</dbReference>
<dbReference type="GO" id="GO:0005737">
    <property type="term" value="C:cytoplasm"/>
    <property type="evidence" value="ECO:0007669"/>
    <property type="project" value="UniProtKB-SubCell"/>
</dbReference>
<feature type="compositionally biased region" description="Basic and acidic residues" evidence="12">
    <location>
        <begin position="1110"/>
        <end position="1127"/>
    </location>
</feature>
<dbReference type="InterPro" id="IPR042104">
    <property type="entry name" value="PKS_dehydratase_sf"/>
</dbReference>
<comment type="pathway">
    <text evidence="3">Antibiotic biosynthesis.</text>
</comment>
<dbReference type="PROSITE" id="PS52019">
    <property type="entry name" value="PKS_MFAS_DH"/>
    <property type="match status" value="1"/>
</dbReference>
<dbReference type="Pfam" id="PF13193">
    <property type="entry name" value="AMP-binding_C"/>
    <property type="match status" value="1"/>
</dbReference>
<protein>
    <submittedName>
        <fullName evidence="16">MmpA</fullName>
    </submittedName>
</protein>
<feature type="region of interest" description="Disordered" evidence="12">
    <location>
        <begin position="3520"/>
        <end position="3560"/>
    </location>
</feature>
<evidence type="ECO:0000256" key="4">
    <source>
        <dbReference type="ARBA" id="ARBA00022450"/>
    </source>
</evidence>
<comment type="cofactor">
    <cofactor evidence="1">
        <name>pantetheine 4'-phosphate</name>
        <dbReference type="ChEBI" id="CHEBI:47942"/>
    </cofactor>
</comment>
<feature type="region of interest" description="Disordered" evidence="12">
    <location>
        <begin position="2522"/>
        <end position="2541"/>
    </location>
</feature>
<evidence type="ECO:0000259" key="13">
    <source>
        <dbReference type="PROSITE" id="PS50075"/>
    </source>
</evidence>
<evidence type="ECO:0000256" key="11">
    <source>
        <dbReference type="PROSITE-ProRule" id="PRU01363"/>
    </source>
</evidence>
<dbReference type="Pfam" id="PF00668">
    <property type="entry name" value="Condensation"/>
    <property type="match status" value="1"/>
</dbReference>
<evidence type="ECO:0000259" key="15">
    <source>
        <dbReference type="PROSITE" id="PS52019"/>
    </source>
</evidence>
<dbReference type="Gene3D" id="3.40.50.720">
    <property type="entry name" value="NAD(P)-binding Rossmann-like Domain"/>
    <property type="match status" value="1"/>
</dbReference>
<dbReference type="Gene3D" id="3.30.559.10">
    <property type="entry name" value="Chloramphenicol acetyltransferase-like domain"/>
    <property type="match status" value="1"/>
</dbReference>
<feature type="active site" description="Proton acceptor; for dehydratase activity" evidence="11">
    <location>
        <position position="1803"/>
    </location>
</feature>
<dbReference type="CDD" id="cd00833">
    <property type="entry name" value="PKS"/>
    <property type="match status" value="2"/>
</dbReference>
<dbReference type="InterPro" id="IPR010071">
    <property type="entry name" value="AA_adenyl_dom"/>
</dbReference>
<proteinExistence type="predicted"/>
<dbReference type="InterPro" id="IPR020841">
    <property type="entry name" value="PKS_Beta-ketoAc_synthase_dom"/>
</dbReference>
<dbReference type="FunFam" id="3.40.47.10:FF:000019">
    <property type="entry name" value="Polyketide synthase type I"/>
    <property type="match status" value="1"/>
</dbReference>
<dbReference type="SMART" id="SM01294">
    <property type="entry name" value="PKS_PP_betabranch"/>
    <property type="match status" value="3"/>
</dbReference>
<dbReference type="InterPro" id="IPR006162">
    <property type="entry name" value="Ppantetheine_attach_site"/>
</dbReference>
<dbReference type="Gene3D" id="3.30.559.30">
    <property type="entry name" value="Nonribosomal peptide synthetase, condensation domain"/>
    <property type="match status" value="1"/>
</dbReference>
<dbReference type="Gene3D" id="1.10.1200.10">
    <property type="entry name" value="ACP-like"/>
    <property type="match status" value="4"/>
</dbReference>
<dbReference type="GO" id="GO:0005886">
    <property type="term" value="C:plasma membrane"/>
    <property type="evidence" value="ECO:0007669"/>
    <property type="project" value="TreeGrafter"/>
</dbReference>
<feature type="domain" description="Ketosynthase family 3 (KS3)" evidence="14">
    <location>
        <begin position="2792"/>
        <end position="3234"/>
    </location>
</feature>
<dbReference type="Pfam" id="PF00501">
    <property type="entry name" value="AMP-binding"/>
    <property type="match status" value="1"/>
</dbReference>
<evidence type="ECO:0000259" key="14">
    <source>
        <dbReference type="PROSITE" id="PS52004"/>
    </source>
</evidence>
<dbReference type="GO" id="GO:0006633">
    <property type="term" value="P:fatty acid biosynthetic process"/>
    <property type="evidence" value="ECO:0007669"/>
    <property type="project" value="TreeGrafter"/>
</dbReference>
<feature type="compositionally biased region" description="Low complexity" evidence="12">
    <location>
        <begin position="2560"/>
        <end position="2595"/>
    </location>
</feature>
<feature type="compositionally biased region" description="Low complexity" evidence="12">
    <location>
        <begin position="3549"/>
        <end position="3560"/>
    </location>
</feature>
<dbReference type="SUPFAM" id="SSF53901">
    <property type="entry name" value="Thiolase-like"/>
    <property type="match status" value="2"/>
</dbReference>
<dbReference type="GO" id="GO:0046872">
    <property type="term" value="F:metal ion binding"/>
    <property type="evidence" value="ECO:0007669"/>
    <property type="project" value="UniProtKB-KW"/>
</dbReference>
<dbReference type="SMART" id="SM00822">
    <property type="entry name" value="PKS_KR"/>
    <property type="match status" value="1"/>
</dbReference>
<name>A0AAW9CWX3_BURTH</name>
<feature type="domain" description="Carrier" evidence="13">
    <location>
        <begin position="3713"/>
        <end position="3790"/>
    </location>
</feature>
<keyword evidence="6" id="KW-0597">Phosphoprotein</keyword>
<keyword evidence="7" id="KW-0808">Transferase</keyword>
<dbReference type="Pfam" id="PF00109">
    <property type="entry name" value="ketoacyl-synt"/>
    <property type="match status" value="2"/>
</dbReference>
<dbReference type="PROSITE" id="PS52004">
    <property type="entry name" value="KS3_2"/>
    <property type="match status" value="2"/>
</dbReference>
<gene>
    <name evidence="16" type="ORF">C7S16_4634</name>
</gene>
<dbReference type="InterPro" id="IPR049551">
    <property type="entry name" value="PKS_DH_C"/>
</dbReference>
<evidence type="ECO:0000256" key="10">
    <source>
        <dbReference type="ARBA" id="ARBA00054155"/>
    </source>
</evidence>
<dbReference type="Gene3D" id="3.40.50.12780">
    <property type="entry name" value="N-terminal domain of ligase-like"/>
    <property type="match status" value="1"/>
</dbReference>
<evidence type="ECO:0000256" key="9">
    <source>
        <dbReference type="ARBA" id="ARBA00022737"/>
    </source>
</evidence>
<evidence type="ECO:0000256" key="6">
    <source>
        <dbReference type="ARBA" id="ARBA00022553"/>
    </source>
</evidence>